<dbReference type="OrthoDB" id="5956003at2"/>
<feature type="domain" description="IstB-like ATP-binding" evidence="1">
    <location>
        <begin position="91"/>
        <end position="205"/>
    </location>
</feature>
<dbReference type="Pfam" id="PF01695">
    <property type="entry name" value="IstB_IS21"/>
    <property type="match status" value="1"/>
</dbReference>
<dbReference type="PANTHER" id="PTHR30050">
    <property type="entry name" value="CHROMOSOMAL REPLICATION INITIATOR PROTEIN DNAA"/>
    <property type="match status" value="1"/>
</dbReference>
<dbReference type="CDD" id="cd00009">
    <property type="entry name" value="AAA"/>
    <property type="match status" value="1"/>
</dbReference>
<dbReference type="Proteomes" id="UP000298685">
    <property type="component" value="Chromosome"/>
</dbReference>
<organism evidence="2 3">
    <name type="scientific">Buchnera aphidicola</name>
    <name type="common">Sarucallis kahawaluokalani</name>
    <dbReference type="NCBI Taxonomy" id="1241878"/>
    <lineage>
        <taxon>Bacteria</taxon>
        <taxon>Pseudomonadati</taxon>
        <taxon>Pseudomonadota</taxon>
        <taxon>Gammaproteobacteria</taxon>
        <taxon>Enterobacterales</taxon>
        <taxon>Erwiniaceae</taxon>
        <taxon>Buchnera</taxon>
    </lineage>
</organism>
<accession>A0A4D6YHM3</accession>
<dbReference type="EMBL" id="CP032999">
    <property type="protein sequence ID" value="QCI25831.1"/>
    <property type="molecule type" value="Genomic_DNA"/>
</dbReference>
<evidence type="ECO:0000313" key="3">
    <source>
        <dbReference type="Proteomes" id="UP000298685"/>
    </source>
</evidence>
<evidence type="ECO:0000259" key="1">
    <source>
        <dbReference type="Pfam" id="PF01695"/>
    </source>
</evidence>
<evidence type="ECO:0000313" key="2">
    <source>
        <dbReference type="EMBL" id="QCI25831.1"/>
    </source>
</evidence>
<dbReference type="InterPro" id="IPR027417">
    <property type="entry name" value="P-loop_NTPase"/>
</dbReference>
<protein>
    <submittedName>
        <fullName evidence="2">AAA family ATPase</fullName>
    </submittedName>
</protein>
<dbReference type="GO" id="GO:0006260">
    <property type="term" value="P:DNA replication"/>
    <property type="evidence" value="ECO:0007669"/>
    <property type="project" value="TreeGrafter"/>
</dbReference>
<sequence length="241" mass="28224">MKNQQFLKKLKKIIPDHIIPKFTNQKDLLHWHHKQGKLLSQKIIKQNKTLEIHDTFKKSGIRKLYMECSFNNYIIEHEGHKKVVHLAKKYAKNFNNNMSSFVFLGKPGTGKNHLAAAISNYLILRGKKVFMITISDLMSTIKSTFNNINKKLTEEKFIKYLSKIDLLIFDEIGIQIESKYEKMIINQIIEHRSASKKPTGMLSNLNGFTITKILGENIIDRMKLGNSLWLNFNWTSYRRKK</sequence>
<name>A0A4D6YHM3_9GAMM</name>
<dbReference type="AlphaFoldDB" id="A0A4D6YHM3"/>
<dbReference type="RefSeq" id="WP_158350228.1">
    <property type="nucleotide sequence ID" value="NZ_CP032999.1"/>
</dbReference>
<proteinExistence type="predicted"/>
<gene>
    <name evidence="2" type="ORF">D9V78_00100</name>
</gene>
<dbReference type="InterPro" id="IPR002611">
    <property type="entry name" value="IstB_ATP-bd"/>
</dbReference>
<dbReference type="Gene3D" id="3.40.50.300">
    <property type="entry name" value="P-loop containing nucleotide triphosphate hydrolases"/>
    <property type="match status" value="1"/>
</dbReference>
<dbReference type="PANTHER" id="PTHR30050:SF4">
    <property type="entry name" value="ATP-BINDING PROTEIN RV3427C IN INSERTION SEQUENCE-RELATED"/>
    <property type="match status" value="1"/>
</dbReference>
<dbReference type="SUPFAM" id="SSF52540">
    <property type="entry name" value="P-loop containing nucleoside triphosphate hydrolases"/>
    <property type="match status" value="1"/>
</dbReference>
<reference evidence="2 3" key="1">
    <citation type="submission" date="2018-10" db="EMBL/GenBank/DDBJ databases">
        <title>Comparative functional genomics of the obligate endosymbiont Buchnera aphidicola.</title>
        <authorList>
            <person name="Chong R.A."/>
        </authorList>
    </citation>
    <scope>NUCLEOTIDE SEQUENCE [LARGE SCALE GENOMIC DNA]</scope>
    <source>
        <strain evidence="2 3">Ska</strain>
    </source>
</reference>
<dbReference type="GO" id="GO:0005524">
    <property type="term" value="F:ATP binding"/>
    <property type="evidence" value="ECO:0007669"/>
    <property type="project" value="InterPro"/>
</dbReference>